<evidence type="ECO:0000313" key="1">
    <source>
        <dbReference type="EMBL" id="AEI67793.1"/>
    </source>
</evidence>
<dbReference type="AlphaFoldDB" id="F8CMY7"/>
<proteinExistence type="predicted"/>
<gene>
    <name evidence="1" type="ordered locus">LILAB_29560</name>
</gene>
<name>F8CMY7_MYXFH</name>
<dbReference type="HOGENOM" id="CLU_3170580_0_0_7"/>
<reference evidence="1 2" key="1">
    <citation type="journal article" date="2011" name="J. Bacteriol.">
        <title>Genome sequence of the halotolerant marine bacterium Myxococcus fulvus HW-1.</title>
        <authorList>
            <person name="Li Z.F."/>
            <person name="Li X."/>
            <person name="Liu H."/>
            <person name="Liu X."/>
            <person name="Han K."/>
            <person name="Wu Z.H."/>
            <person name="Hu W."/>
            <person name="Li F.F."/>
            <person name="Li Y.Z."/>
        </authorList>
    </citation>
    <scope>NUCLEOTIDE SEQUENCE [LARGE SCALE GENOMIC DNA]</scope>
    <source>
        <strain evidence="2">ATCC BAA-855 / HW-1</strain>
    </source>
</reference>
<sequence length="47" mass="5125">MTIARGVAGIIFILILMDVQRGAVRGRDVIVVWSWCQGFMVGSSLDS</sequence>
<dbReference type="Proteomes" id="UP000000488">
    <property type="component" value="Chromosome"/>
</dbReference>
<organism evidence="1 2">
    <name type="scientific">Myxococcus fulvus (strain ATCC BAA-855 / HW-1)</name>
    <dbReference type="NCBI Taxonomy" id="483219"/>
    <lineage>
        <taxon>Bacteria</taxon>
        <taxon>Pseudomonadati</taxon>
        <taxon>Myxococcota</taxon>
        <taxon>Myxococcia</taxon>
        <taxon>Myxococcales</taxon>
        <taxon>Cystobacterineae</taxon>
        <taxon>Myxococcaceae</taxon>
        <taxon>Myxococcus</taxon>
    </lineage>
</organism>
<dbReference type="EMBL" id="CP002830">
    <property type="protein sequence ID" value="AEI67793.1"/>
    <property type="molecule type" value="Genomic_DNA"/>
</dbReference>
<protein>
    <submittedName>
        <fullName evidence="1">Uncharacterized protein</fullName>
    </submittedName>
</protein>
<evidence type="ECO:0000313" key="2">
    <source>
        <dbReference type="Proteomes" id="UP000000488"/>
    </source>
</evidence>
<dbReference type="KEGG" id="mfu:LILAB_29560"/>
<accession>F8CMY7</accession>